<gene>
    <name evidence="8" type="ORF">AYO20_05263</name>
</gene>
<accession>A0A178D1Y8</accession>
<evidence type="ECO:0000256" key="2">
    <source>
        <dbReference type="ARBA" id="ARBA00012025"/>
    </source>
</evidence>
<evidence type="ECO:0000256" key="5">
    <source>
        <dbReference type="SAM" id="MobiDB-lite"/>
    </source>
</evidence>
<feature type="compositionally biased region" description="Gly residues" evidence="5">
    <location>
        <begin position="592"/>
        <end position="622"/>
    </location>
</feature>
<dbReference type="RefSeq" id="XP_022500425.1">
    <property type="nucleotide sequence ID" value="XM_022643557.1"/>
</dbReference>
<dbReference type="InterPro" id="IPR007472">
    <property type="entry name" value="N-end_Aminoacyl_Trfase_C"/>
</dbReference>
<evidence type="ECO:0000256" key="1">
    <source>
        <dbReference type="ARBA" id="ARBA00009991"/>
    </source>
</evidence>
<evidence type="ECO:0000256" key="4">
    <source>
        <dbReference type="ARBA" id="ARBA00023315"/>
    </source>
</evidence>
<dbReference type="Pfam" id="PF04376">
    <property type="entry name" value="ATE_N"/>
    <property type="match status" value="1"/>
</dbReference>
<evidence type="ECO:0000313" key="9">
    <source>
        <dbReference type="Proteomes" id="UP000185904"/>
    </source>
</evidence>
<comment type="similarity">
    <text evidence="1">Belongs to the R-transferase family.</text>
</comment>
<comment type="caution">
    <text evidence="8">The sequence shown here is derived from an EMBL/GenBank/DDBJ whole genome shotgun (WGS) entry which is preliminary data.</text>
</comment>
<sequence length="778" mass="85966">MRVDHYQYLMDRGWRRSGSLYYKPDLLRSCCPHYTIRLKASEFRPAKDQRQVMNRWNNYVLGPEYKRKAAMLCPQSREQVEAHGCKNAANMHREKRRLRDKFDLSTAVHKAEYDNVKRPVGKKTGVSIEPAHRFEVNLEGDSFTKEKYEIFLKYQLRIHKDPASRWKESDFKRFLCTGLDRKILKIGGKTLKLGSYHQCYRLDGKLVAVAVLDLLPHAVSSVYLFYDPEYEAWDLGKMSALREISLAKEAGYEYYYMGYYIHSCTKMRYKAAFSPTYILDPESYEWNLFDDKYRQELDKRKYVSPSHDRKRGVDAAEGTIQQAGARGTSDSVPAPKTTKERGRMFDDEQDLEFDEPPSDEEDAEIPEGSLFDYEIPGVLTKDEVKRLDLDHWRLVVGNTLIELEDLRDWEDGKIDDPDTMKGMAAELAAVTGPKLLQNSALARRLQPAELTSVEFDMMKILFASLSLLALGALASGLNHNSGTVLDTQPYHRMPIPTTVLIRPSTTTTVNHLISPSFPVVTDLATGSWPASSAASAHRAPRVFVGLAHLMNIGSGYPVSDTSASDGVFGDVCFEEENLSPEASVPGAEIEKGGGGGQGGGHETEGGNVGRGSAGAGVQGAGGRGATGGVSKAAAVPLPLKFLGFPFVVARHAGAAIHPTINMTSDAIGKLKLMGANEAMIMVQNKTSSVASMPRPGRVFGLGFALIHRVRAATLPIKTTITHPSAVAKFIGGNAYYLEKVNHTSNAADRAQLPRVVSVPLALVRHIKNTVLGTHNVDQ</sequence>
<dbReference type="PANTHER" id="PTHR21367">
    <property type="entry name" value="ARGININE-TRNA-PROTEIN TRANSFERASE 1"/>
    <property type="match status" value="1"/>
</dbReference>
<keyword evidence="4" id="KW-0012">Acyltransferase</keyword>
<dbReference type="EMBL" id="LVCJ01000030">
    <property type="protein sequence ID" value="OAL35413.1"/>
    <property type="molecule type" value="Genomic_DNA"/>
</dbReference>
<evidence type="ECO:0000259" key="7">
    <source>
        <dbReference type="Pfam" id="PF04377"/>
    </source>
</evidence>
<feature type="domain" description="N-end rule aminoacyl transferase C-terminal" evidence="7">
    <location>
        <begin position="146"/>
        <end position="280"/>
    </location>
</feature>
<feature type="compositionally biased region" description="Basic and acidic residues" evidence="5">
    <location>
        <begin position="337"/>
        <end position="346"/>
    </location>
</feature>
<feature type="domain" description="N-end aminoacyl transferase N-terminal" evidence="6">
    <location>
        <begin position="3"/>
        <end position="51"/>
    </location>
</feature>
<dbReference type="PANTHER" id="PTHR21367:SF1">
    <property type="entry name" value="ARGINYL-TRNA--PROTEIN TRANSFERASE 1"/>
    <property type="match status" value="1"/>
</dbReference>
<dbReference type="Proteomes" id="UP000185904">
    <property type="component" value="Unassembled WGS sequence"/>
</dbReference>
<dbReference type="InterPro" id="IPR030700">
    <property type="entry name" value="N-end_Aminoacyl_Trfase"/>
</dbReference>
<name>A0A178D1Y8_9EURO</name>
<evidence type="ECO:0000313" key="8">
    <source>
        <dbReference type="EMBL" id="OAL35413.1"/>
    </source>
</evidence>
<dbReference type="InterPro" id="IPR007471">
    <property type="entry name" value="N-end_Aminoacyl_Trfase_N"/>
</dbReference>
<organism evidence="8 9">
    <name type="scientific">Fonsecaea nubica</name>
    <dbReference type="NCBI Taxonomy" id="856822"/>
    <lineage>
        <taxon>Eukaryota</taxon>
        <taxon>Fungi</taxon>
        <taxon>Dikarya</taxon>
        <taxon>Ascomycota</taxon>
        <taxon>Pezizomycotina</taxon>
        <taxon>Eurotiomycetes</taxon>
        <taxon>Chaetothyriomycetidae</taxon>
        <taxon>Chaetothyriales</taxon>
        <taxon>Herpotrichiellaceae</taxon>
        <taxon>Fonsecaea</taxon>
    </lineage>
</organism>
<evidence type="ECO:0000256" key="3">
    <source>
        <dbReference type="ARBA" id="ARBA00022679"/>
    </source>
</evidence>
<keyword evidence="3" id="KW-0808">Transferase</keyword>
<feature type="region of interest" description="Disordered" evidence="5">
    <location>
        <begin position="319"/>
        <end position="367"/>
    </location>
</feature>
<feature type="region of interest" description="Disordered" evidence="5">
    <location>
        <begin position="582"/>
        <end position="622"/>
    </location>
</feature>
<dbReference type="Pfam" id="PF04377">
    <property type="entry name" value="ATE_C"/>
    <property type="match status" value="1"/>
</dbReference>
<evidence type="ECO:0000259" key="6">
    <source>
        <dbReference type="Pfam" id="PF04376"/>
    </source>
</evidence>
<dbReference type="GO" id="GO:0004057">
    <property type="term" value="F:arginyl-tRNA--protein transferase activity"/>
    <property type="evidence" value="ECO:0007669"/>
    <property type="project" value="UniProtKB-EC"/>
</dbReference>
<dbReference type="InterPro" id="IPR016181">
    <property type="entry name" value="Acyl_CoA_acyltransferase"/>
</dbReference>
<dbReference type="SUPFAM" id="SSF55729">
    <property type="entry name" value="Acyl-CoA N-acyltransferases (Nat)"/>
    <property type="match status" value="1"/>
</dbReference>
<dbReference type="GeneID" id="34588680"/>
<proteinExistence type="inferred from homology"/>
<reference evidence="8 9" key="1">
    <citation type="submission" date="2016-03" db="EMBL/GenBank/DDBJ databases">
        <title>The draft genome sequence of Fonsecaea nubica causative agent of cutaneous subcutaneous infection in human host.</title>
        <authorList>
            <person name="Costa F."/>
            <person name="Sybren D.H."/>
            <person name="Raittz R.T."/>
            <person name="Weiss V.A."/>
            <person name="Leao A.C."/>
            <person name="Gomes R."/>
            <person name="De Souza E.M."/>
            <person name="Pedrosa F.O."/>
            <person name="Steffens M.B."/>
            <person name="Bombassaro A."/>
            <person name="Tadra-Sfeir M.Z."/>
            <person name="Moreno L.F."/>
            <person name="Najafzadeh M.J."/>
            <person name="Felipe M.S."/>
            <person name="Teixeira M."/>
            <person name="Sun J."/>
            <person name="Xi L."/>
            <person name="Castro M.A."/>
            <person name="Vicente V.A."/>
        </authorList>
    </citation>
    <scope>NUCLEOTIDE SEQUENCE [LARGE SCALE GENOMIC DNA]</scope>
    <source>
        <strain evidence="8 9">CBS 269.64</strain>
    </source>
</reference>
<dbReference type="GO" id="GO:0005737">
    <property type="term" value="C:cytoplasm"/>
    <property type="evidence" value="ECO:0007669"/>
    <property type="project" value="TreeGrafter"/>
</dbReference>
<keyword evidence="9" id="KW-1185">Reference proteome</keyword>
<feature type="compositionally biased region" description="Acidic residues" evidence="5">
    <location>
        <begin position="347"/>
        <end position="365"/>
    </location>
</feature>
<dbReference type="AlphaFoldDB" id="A0A178D1Y8"/>
<dbReference type="EC" id="2.3.2.8" evidence="2"/>
<protein>
    <recommendedName>
        <fullName evidence="2">arginyltransferase</fullName>
        <ecNumber evidence="2">2.3.2.8</ecNumber>
    </recommendedName>
</protein>
<dbReference type="OrthoDB" id="74183at2759"/>